<dbReference type="Gene3D" id="3.30.930.10">
    <property type="entry name" value="Bira Bifunctional Protein, Domain 2"/>
    <property type="match status" value="1"/>
</dbReference>
<dbReference type="InterPro" id="IPR045864">
    <property type="entry name" value="aa-tRNA-synth_II/BPL/LPL"/>
</dbReference>
<gene>
    <name evidence="3" type="ORF">B2A_06530</name>
</gene>
<dbReference type="Pfam" id="PF03129">
    <property type="entry name" value="HGTP_anticodon"/>
    <property type="match status" value="1"/>
</dbReference>
<name>T0ZW00_9ZZZZ</name>
<reference evidence="3" key="2">
    <citation type="journal article" date="2014" name="ISME J.">
        <title>Microbial stratification in low pH oxic and suboxic macroscopic growths along an acid mine drainage.</title>
        <authorList>
            <person name="Mendez-Garcia C."/>
            <person name="Mesa V."/>
            <person name="Sprenger R.R."/>
            <person name="Richter M."/>
            <person name="Diez M.S."/>
            <person name="Solano J."/>
            <person name="Bargiela R."/>
            <person name="Golyshina O.V."/>
            <person name="Manteca A."/>
            <person name="Ramos J.L."/>
            <person name="Gallego J.R."/>
            <person name="Llorente I."/>
            <person name="Martins Dos Santos V.A."/>
            <person name="Jensen O.N."/>
            <person name="Pelaez A.I."/>
            <person name="Sanchez J."/>
            <person name="Ferrer M."/>
        </authorList>
    </citation>
    <scope>NUCLEOTIDE SEQUENCE</scope>
</reference>
<dbReference type="GO" id="GO:0004820">
    <property type="term" value="F:glycine-tRNA ligase activity"/>
    <property type="evidence" value="ECO:0007669"/>
    <property type="project" value="TreeGrafter"/>
</dbReference>
<reference evidence="3" key="1">
    <citation type="submission" date="2013-08" db="EMBL/GenBank/DDBJ databases">
        <authorList>
            <person name="Mendez C."/>
            <person name="Richter M."/>
            <person name="Ferrer M."/>
            <person name="Sanchez J."/>
        </authorList>
    </citation>
    <scope>NUCLEOTIDE SEQUENCE</scope>
</reference>
<dbReference type="SUPFAM" id="SSF55681">
    <property type="entry name" value="Class II aaRS and biotin synthetases"/>
    <property type="match status" value="1"/>
</dbReference>
<dbReference type="InterPro" id="IPR036621">
    <property type="entry name" value="Anticodon-bd_dom_sf"/>
</dbReference>
<evidence type="ECO:0000313" key="3">
    <source>
        <dbReference type="EMBL" id="EQD52426.1"/>
    </source>
</evidence>
<feature type="compositionally biased region" description="Basic residues" evidence="1">
    <location>
        <begin position="280"/>
        <end position="289"/>
    </location>
</feature>
<keyword evidence="3" id="KW-0030">Aminoacyl-tRNA synthetase</keyword>
<dbReference type="SUPFAM" id="SSF52954">
    <property type="entry name" value="Class II aaRS ABD-related"/>
    <property type="match status" value="1"/>
</dbReference>
<dbReference type="PANTHER" id="PTHR10745:SF0">
    <property type="entry name" value="GLYCINE--TRNA LIGASE"/>
    <property type="match status" value="1"/>
</dbReference>
<dbReference type="PROSITE" id="PS50862">
    <property type="entry name" value="AA_TRNA_LIGASE_II"/>
    <property type="match status" value="1"/>
</dbReference>
<evidence type="ECO:0000256" key="1">
    <source>
        <dbReference type="SAM" id="MobiDB-lite"/>
    </source>
</evidence>
<dbReference type="InterPro" id="IPR006195">
    <property type="entry name" value="aa-tRNA-synth_II"/>
</dbReference>
<keyword evidence="3" id="KW-0436">Ligase</keyword>
<dbReference type="InterPro" id="IPR004154">
    <property type="entry name" value="Anticodon-bd"/>
</dbReference>
<evidence type="ECO:0000259" key="2">
    <source>
        <dbReference type="PROSITE" id="PS50862"/>
    </source>
</evidence>
<feature type="compositionally biased region" description="Polar residues" evidence="1">
    <location>
        <begin position="254"/>
        <end position="263"/>
    </location>
</feature>
<dbReference type="InterPro" id="IPR027031">
    <property type="entry name" value="Gly-tRNA_synthase/POLG2"/>
</dbReference>
<feature type="domain" description="Aminoacyl-transfer RNA synthetases class-II family profile" evidence="2">
    <location>
        <begin position="18"/>
        <end position="143"/>
    </location>
</feature>
<proteinExistence type="predicted"/>
<dbReference type="PANTHER" id="PTHR10745">
    <property type="entry name" value="GLYCYL-TRNA SYNTHETASE/DNA POLYMERASE SUBUNIT GAMMA-2"/>
    <property type="match status" value="1"/>
</dbReference>
<feature type="compositionally biased region" description="Low complexity" evidence="1">
    <location>
        <begin position="313"/>
        <end position="327"/>
    </location>
</feature>
<dbReference type="PRINTS" id="PR01043">
    <property type="entry name" value="TRNASYNTHGLY"/>
</dbReference>
<feature type="region of interest" description="Disordered" evidence="1">
    <location>
        <begin position="234"/>
        <end position="327"/>
    </location>
</feature>
<dbReference type="EMBL" id="AUZZ01004625">
    <property type="protein sequence ID" value="EQD52426.1"/>
    <property type="molecule type" value="Genomic_DNA"/>
</dbReference>
<comment type="caution">
    <text evidence="3">The sequence shown here is derived from an EMBL/GenBank/DDBJ whole genome shotgun (WGS) entry which is preliminary data.</text>
</comment>
<dbReference type="Gene3D" id="3.40.50.800">
    <property type="entry name" value="Anticodon-binding domain"/>
    <property type="match status" value="1"/>
</dbReference>
<accession>T0ZW00</accession>
<dbReference type="AlphaFoldDB" id="T0ZW00"/>
<sequence length="327" mass="35811">RSGGLPEFYVYHLAHTLRFYRDVLGYPAESIRLFEKSDTERAFYNRIQFDVEVHLESLGGYKELGAVHYRGDYDLTRHSEGSGKDLSVHPTGREPVRPHVLELTFGVDRNLWALADTHLGKDGGRTVWKLPAYLAPVAVGVFPLIEKDHGRFAAALAHDLAAAGIATQYDGASSIGKRYARMDEAGTPFCVTVDGECLAEGPTHGTVTLRTRDSRAQERVPAEGLAARLRPLLVPPRPPFRVVGRDAGADGWTQPRSDTTAISQPPVASVRCRPEVGPRPTRRGPRPRSRRDGRAGRGCSTRTSRSCARWRRGTTGSPPGPSSASRA</sequence>
<dbReference type="GO" id="GO:0006426">
    <property type="term" value="P:glycyl-tRNA aminoacylation"/>
    <property type="evidence" value="ECO:0007669"/>
    <property type="project" value="TreeGrafter"/>
</dbReference>
<protein>
    <submittedName>
        <fullName evidence="3">Glycyl-tRNA synthetase</fullName>
    </submittedName>
</protein>
<organism evidence="3">
    <name type="scientific">mine drainage metagenome</name>
    <dbReference type="NCBI Taxonomy" id="410659"/>
    <lineage>
        <taxon>unclassified sequences</taxon>
        <taxon>metagenomes</taxon>
        <taxon>ecological metagenomes</taxon>
    </lineage>
</organism>
<dbReference type="GO" id="GO:0005737">
    <property type="term" value="C:cytoplasm"/>
    <property type="evidence" value="ECO:0007669"/>
    <property type="project" value="TreeGrafter"/>
</dbReference>
<feature type="non-terminal residue" evidence="3">
    <location>
        <position position="1"/>
    </location>
</feature>